<evidence type="ECO:0000313" key="1">
    <source>
        <dbReference type="EMBL" id="OAE19092.1"/>
    </source>
</evidence>
<dbReference type="Proteomes" id="UP000077202">
    <property type="component" value="Unassembled WGS sequence"/>
</dbReference>
<dbReference type="AlphaFoldDB" id="A0A176VFD5"/>
<proteinExistence type="predicted"/>
<dbReference type="EMBL" id="LVLJ01003929">
    <property type="protein sequence ID" value="OAE19092.1"/>
    <property type="molecule type" value="Genomic_DNA"/>
</dbReference>
<comment type="caution">
    <text evidence="1">The sequence shown here is derived from an EMBL/GenBank/DDBJ whole genome shotgun (WGS) entry which is preliminary data.</text>
</comment>
<gene>
    <name evidence="1" type="ORF">AXG93_2062s1030</name>
</gene>
<accession>A0A176VFD5</accession>
<reference evidence="1" key="1">
    <citation type="submission" date="2016-03" db="EMBL/GenBank/DDBJ databases">
        <title>Mechanisms controlling the formation of the plant cell surface in tip-growing cells are functionally conserved among land plants.</title>
        <authorList>
            <person name="Honkanen S."/>
            <person name="Jones V.A."/>
            <person name="Morieri G."/>
            <person name="Champion C."/>
            <person name="Hetherington A.J."/>
            <person name="Kelly S."/>
            <person name="Saint-Marcoux D."/>
            <person name="Proust H."/>
            <person name="Prescott H."/>
            <person name="Dolan L."/>
        </authorList>
    </citation>
    <scope>NUCLEOTIDE SEQUENCE [LARGE SCALE GENOMIC DNA]</scope>
    <source>
        <tissue evidence="1">Whole gametophyte</tissue>
    </source>
</reference>
<keyword evidence="2" id="KW-1185">Reference proteome</keyword>
<evidence type="ECO:0000313" key="2">
    <source>
        <dbReference type="Proteomes" id="UP000077202"/>
    </source>
</evidence>
<sequence length="158" mass="17035">MLTTVAILSEKTALGTKFLAEIWCRAKLMFQTPLAELYFLISSISRCLAAEALFVHAALPASAALATALRASTKDAIAVTRAHATLANASETASAEAVCWKISGPRLVWNTYCMRGNEIMCTENRWKVAGTGIFEDMNLLSCPRILVINIGGLSILLT</sequence>
<name>A0A176VFD5_MARPO</name>
<organism evidence="1 2">
    <name type="scientific">Marchantia polymorpha subsp. ruderalis</name>
    <dbReference type="NCBI Taxonomy" id="1480154"/>
    <lineage>
        <taxon>Eukaryota</taxon>
        <taxon>Viridiplantae</taxon>
        <taxon>Streptophyta</taxon>
        <taxon>Embryophyta</taxon>
        <taxon>Marchantiophyta</taxon>
        <taxon>Marchantiopsida</taxon>
        <taxon>Marchantiidae</taxon>
        <taxon>Marchantiales</taxon>
        <taxon>Marchantiaceae</taxon>
        <taxon>Marchantia</taxon>
    </lineage>
</organism>
<protein>
    <submittedName>
        <fullName evidence="1">Uncharacterized protein</fullName>
    </submittedName>
</protein>